<dbReference type="PANTHER" id="PTHR39181:SF1">
    <property type="entry name" value="TYROSINE-PROTEIN PHOSPHATASE YWQE"/>
    <property type="match status" value="1"/>
</dbReference>
<dbReference type="AlphaFoldDB" id="A0A941CNX0"/>
<evidence type="ECO:0000256" key="1">
    <source>
        <dbReference type="ARBA" id="ARBA00005750"/>
    </source>
</evidence>
<comment type="catalytic activity">
    <reaction evidence="5">
        <text>O-phospho-L-tyrosyl-[protein] + H2O = L-tyrosyl-[protein] + phosphate</text>
        <dbReference type="Rhea" id="RHEA:10684"/>
        <dbReference type="Rhea" id="RHEA-COMP:10136"/>
        <dbReference type="Rhea" id="RHEA-COMP:20101"/>
        <dbReference type="ChEBI" id="CHEBI:15377"/>
        <dbReference type="ChEBI" id="CHEBI:43474"/>
        <dbReference type="ChEBI" id="CHEBI:46858"/>
        <dbReference type="ChEBI" id="CHEBI:61978"/>
        <dbReference type="EC" id="3.1.3.48"/>
    </reaction>
</comment>
<comment type="similarity">
    <text evidence="1">Belongs to the metallo-dependent hydrolases superfamily. CpsB/CapC family.</text>
</comment>
<dbReference type="Pfam" id="PF19567">
    <property type="entry name" value="CpsB_CapC"/>
    <property type="match status" value="1"/>
</dbReference>
<dbReference type="InterPro" id="IPR016667">
    <property type="entry name" value="Caps_polysacc_synth_CpsB/CapC"/>
</dbReference>
<dbReference type="EC" id="3.1.3.48" evidence="2"/>
<proteinExistence type="inferred from homology"/>
<dbReference type="Proteomes" id="UP000675379">
    <property type="component" value="Unassembled WGS sequence"/>
</dbReference>
<keyword evidence="7" id="KW-1185">Reference proteome</keyword>
<dbReference type="EMBL" id="JAGSCS010000002">
    <property type="protein sequence ID" value="MBR0575123.1"/>
    <property type="molecule type" value="Genomic_DNA"/>
</dbReference>
<keyword evidence="4" id="KW-0904">Protein phosphatase</keyword>
<gene>
    <name evidence="6" type="ORF">KCG48_02090</name>
</gene>
<evidence type="ECO:0000256" key="4">
    <source>
        <dbReference type="ARBA" id="ARBA00022912"/>
    </source>
</evidence>
<dbReference type="GO" id="GO:0030145">
    <property type="term" value="F:manganese ion binding"/>
    <property type="evidence" value="ECO:0007669"/>
    <property type="project" value="InterPro"/>
</dbReference>
<evidence type="ECO:0000313" key="7">
    <source>
        <dbReference type="Proteomes" id="UP000675379"/>
    </source>
</evidence>
<name>A0A941CNX0_9CLOT</name>
<dbReference type="GO" id="GO:0004725">
    <property type="term" value="F:protein tyrosine phosphatase activity"/>
    <property type="evidence" value="ECO:0007669"/>
    <property type="project" value="UniProtKB-EC"/>
</dbReference>
<dbReference type="SUPFAM" id="SSF89550">
    <property type="entry name" value="PHP domain-like"/>
    <property type="match status" value="1"/>
</dbReference>
<dbReference type="InterPro" id="IPR016195">
    <property type="entry name" value="Pol/histidinol_Pase-like"/>
</dbReference>
<dbReference type="Gene3D" id="3.20.20.140">
    <property type="entry name" value="Metal-dependent hydrolases"/>
    <property type="match status" value="1"/>
</dbReference>
<accession>A0A941CNX0</accession>
<keyword evidence="3" id="KW-0378">Hydrolase</keyword>
<dbReference type="RefSeq" id="WP_211799641.1">
    <property type="nucleotide sequence ID" value="NZ_JAGSCS010000002.1"/>
</dbReference>
<reference evidence="6" key="1">
    <citation type="submission" date="2021-04" db="EMBL/GenBank/DDBJ databases">
        <title>Proteiniclasticum sedimins sp. nov., an obligate anaerobic bacterium isolated from anaerobic sludge.</title>
        <authorList>
            <person name="Liu J."/>
        </authorList>
    </citation>
    <scope>NUCLEOTIDE SEQUENCE</scope>
    <source>
        <strain evidence="6">BAD-10</strain>
    </source>
</reference>
<evidence type="ECO:0000256" key="3">
    <source>
        <dbReference type="ARBA" id="ARBA00022801"/>
    </source>
</evidence>
<evidence type="ECO:0000313" key="6">
    <source>
        <dbReference type="EMBL" id="MBR0575123.1"/>
    </source>
</evidence>
<dbReference type="PANTHER" id="PTHR39181">
    <property type="entry name" value="TYROSINE-PROTEIN PHOSPHATASE YWQE"/>
    <property type="match status" value="1"/>
</dbReference>
<dbReference type="PIRSF" id="PIRSF016557">
    <property type="entry name" value="Caps_synth_CpsB"/>
    <property type="match status" value="1"/>
</dbReference>
<comment type="caution">
    <text evidence="6">The sequence shown here is derived from an EMBL/GenBank/DDBJ whole genome shotgun (WGS) entry which is preliminary data.</text>
</comment>
<evidence type="ECO:0000256" key="2">
    <source>
        <dbReference type="ARBA" id="ARBA00013064"/>
    </source>
</evidence>
<organism evidence="6 7">
    <name type="scientific">Proteiniclasticum sediminis</name>
    <dbReference type="NCBI Taxonomy" id="2804028"/>
    <lineage>
        <taxon>Bacteria</taxon>
        <taxon>Bacillati</taxon>
        <taxon>Bacillota</taxon>
        <taxon>Clostridia</taxon>
        <taxon>Eubacteriales</taxon>
        <taxon>Clostridiaceae</taxon>
        <taxon>Proteiniclasticum</taxon>
    </lineage>
</organism>
<sequence>MVDFHSHILYAVDDGSESFEMSVSMVELSLREGVTVMALTPHHVPGQFEVDPKEYEEKFERLKQHFEGRMELVPAMEIMVEPHLLEKLQSGRLFGYNRSKTLLVEFDLLDYPLYSEKLFYDLRKLGYQVILAHPERNRMLRNDPEKVYHLIDLGVLCQLNAGSLQGHFGEKTRVFAEKLIEKNLIHAVGSDGHNDTSRNTRIRYAYDRIHKLNPQLHTFLLESGPSLIHGEVPEILDYLPWEEHSPVKKNKSWLSKLWK</sequence>
<evidence type="ECO:0000256" key="5">
    <source>
        <dbReference type="ARBA" id="ARBA00051722"/>
    </source>
</evidence>
<protein>
    <recommendedName>
        <fullName evidence="2">protein-tyrosine-phosphatase</fullName>
        <ecNumber evidence="2">3.1.3.48</ecNumber>
    </recommendedName>
</protein>